<dbReference type="RefSeq" id="WP_119600027.1">
    <property type="nucleotide sequence ID" value="NZ_QXQA01000006.1"/>
</dbReference>
<accession>A0A3A1UWA9</accession>
<dbReference type="CDD" id="cd03116">
    <property type="entry name" value="MobB"/>
    <property type="match status" value="1"/>
</dbReference>
<gene>
    <name evidence="2" type="primary">mobB</name>
    <name evidence="2" type="ORF">D3P08_12520</name>
</gene>
<reference evidence="2 3" key="1">
    <citation type="submission" date="2018-09" db="EMBL/GenBank/DDBJ databases">
        <title>Paenibacillus aracenensis nov. sp. isolated from a cave in southern Spain.</title>
        <authorList>
            <person name="Jurado V."/>
            <person name="Gutierrez-Patricio S."/>
            <person name="Gonzalez-Pimentel J.L."/>
            <person name="Miller A.Z."/>
            <person name="Laiz L."/>
            <person name="Saiz-Jimenez C."/>
        </authorList>
    </citation>
    <scope>NUCLEOTIDE SEQUENCE [LARGE SCALE GENOMIC DNA]</scope>
    <source>
        <strain evidence="2 3">DSM 22867</strain>
    </source>
</reference>
<dbReference type="PANTHER" id="PTHR40072:SF1">
    <property type="entry name" value="MOLYBDOPTERIN-GUANINE DINUCLEOTIDE BIOSYNTHESIS ADAPTER PROTEIN"/>
    <property type="match status" value="1"/>
</dbReference>
<protein>
    <submittedName>
        <fullName evidence="2">Molybdopterin-guanine dinucleotide biosynthesis protein B</fullName>
    </submittedName>
</protein>
<dbReference type="OrthoDB" id="9786803at2"/>
<evidence type="ECO:0000259" key="1">
    <source>
        <dbReference type="Pfam" id="PF03205"/>
    </source>
</evidence>
<evidence type="ECO:0000313" key="3">
    <source>
        <dbReference type="Proteomes" id="UP000266482"/>
    </source>
</evidence>
<dbReference type="Gene3D" id="3.40.50.300">
    <property type="entry name" value="P-loop containing nucleotide triphosphate hydrolases"/>
    <property type="match status" value="1"/>
</dbReference>
<dbReference type="PANTHER" id="PTHR40072">
    <property type="entry name" value="MOLYBDOPTERIN-GUANINE DINUCLEOTIDE BIOSYNTHESIS ADAPTER PROTEIN-RELATED"/>
    <property type="match status" value="1"/>
</dbReference>
<keyword evidence="3" id="KW-1185">Reference proteome</keyword>
<dbReference type="GO" id="GO:0005525">
    <property type="term" value="F:GTP binding"/>
    <property type="evidence" value="ECO:0007669"/>
    <property type="project" value="InterPro"/>
</dbReference>
<evidence type="ECO:0000313" key="2">
    <source>
        <dbReference type="EMBL" id="RIX52819.1"/>
    </source>
</evidence>
<dbReference type="SUPFAM" id="SSF52540">
    <property type="entry name" value="P-loop containing nucleoside triphosphate hydrolases"/>
    <property type="match status" value="1"/>
</dbReference>
<dbReference type="GO" id="GO:0006777">
    <property type="term" value="P:Mo-molybdopterin cofactor biosynthetic process"/>
    <property type="evidence" value="ECO:0007669"/>
    <property type="project" value="InterPro"/>
</dbReference>
<organism evidence="2 3">
    <name type="scientific">Paenibacillus nanensis</name>
    <dbReference type="NCBI Taxonomy" id="393251"/>
    <lineage>
        <taxon>Bacteria</taxon>
        <taxon>Bacillati</taxon>
        <taxon>Bacillota</taxon>
        <taxon>Bacilli</taxon>
        <taxon>Bacillales</taxon>
        <taxon>Paenibacillaceae</taxon>
        <taxon>Paenibacillus</taxon>
    </lineage>
</organism>
<dbReference type="AlphaFoldDB" id="A0A3A1UWA9"/>
<proteinExistence type="predicted"/>
<dbReference type="Proteomes" id="UP000266482">
    <property type="component" value="Unassembled WGS sequence"/>
</dbReference>
<name>A0A3A1UWA9_9BACL</name>
<dbReference type="InterPro" id="IPR004435">
    <property type="entry name" value="MobB_dom"/>
</dbReference>
<dbReference type="InterPro" id="IPR052539">
    <property type="entry name" value="MGD_biosynthesis_adapter"/>
</dbReference>
<sequence length="172" mass="19122">MNPPLIIQFAGYKNTGKTTWVCRMTERFKQAGRRVGTIKHDAHDFQMDTPGTDTWKHQASGADVTAITSAKRSAIIKHSGATLEALIESMNNEVDVILVEGFKSADYPKVILAREAFHLELLEQLSQPIALVCWPEARDGAPASTQRPAVPEFGLDDYEAVFLLLEARLRRS</sequence>
<comment type="caution">
    <text evidence="2">The sequence shown here is derived from an EMBL/GenBank/DDBJ whole genome shotgun (WGS) entry which is preliminary data.</text>
</comment>
<feature type="domain" description="Molybdopterin-guanine dinucleotide biosynthesis protein B (MobB)" evidence="1">
    <location>
        <begin position="6"/>
        <end position="133"/>
    </location>
</feature>
<dbReference type="InterPro" id="IPR027417">
    <property type="entry name" value="P-loop_NTPase"/>
</dbReference>
<dbReference type="NCBIfam" id="TIGR00176">
    <property type="entry name" value="mobB"/>
    <property type="match status" value="1"/>
</dbReference>
<dbReference type="Pfam" id="PF03205">
    <property type="entry name" value="MobB"/>
    <property type="match status" value="1"/>
</dbReference>
<dbReference type="EMBL" id="QXQA01000006">
    <property type="protein sequence ID" value="RIX52819.1"/>
    <property type="molecule type" value="Genomic_DNA"/>
</dbReference>